<name>A0A6N4WBK2_9MYCO</name>
<evidence type="ECO:0000256" key="9">
    <source>
        <dbReference type="ARBA" id="ARBA00023004"/>
    </source>
</evidence>
<evidence type="ECO:0000256" key="3">
    <source>
        <dbReference type="ARBA" id="ARBA00022475"/>
    </source>
</evidence>
<keyword evidence="15" id="KW-1185">Reference proteome</keyword>
<keyword evidence="3" id="KW-1003">Cell membrane</keyword>
<evidence type="ECO:0000256" key="6">
    <source>
        <dbReference type="ARBA" id="ARBA00022723"/>
    </source>
</evidence>
<comment type="subcellular location">
    <subcellularLocation>
        <location evidence="1">Cell inner membrane</location>
        <topology evidence="1">Multi-pass membrane protein</topology>
    </subcellularLocation>
</comment>
<reference evidence="14 15" key="1">
    <citation type="journal article" date="2019" name="Emerg. Microbes Infect.">
        <title>Comprehensive subspecies identification of 175 nontuberculous mycobacteria species based on 7547 genomic profiles.</title>
        <authorList>
            <person name="Matsumoto Y."/>
            <person name="Kinjo T."/>
            <person name="Motooka D."/>
            <person name="Nabeya D."/>
            <person name="Jung N."/>
            <person name="Uechi K."/>
            <person name="Horii T."/>
            <person name="Iida T."/>
            <person name="Fujita J."/>
            <person name="Nakamura S."/>
        </authorList>
    </citation>
    <scope>NUCLEOTIDE SEQUENCE [LARGE SCALE GENOMIC DNA]</scope>
    <source>
        <strain evidence="14 15">JCM 30275</strain>
    </source>
</reference>
<keyword evidence="11 12" id="KW-0472">Membrane</keyword>
<evidence type="ECO:0000313" key="14">
    <source>
        <dbReference type="EMBL" id="BBZ77442.1"/>
    </source>
</evidence>
<dbReference type="EMBL" id="AP022620">
    <property type="protein sequence ID" value="BBZ77442.1"/>
    <property type="molecule type" value="Genomic_DNA"/>
</dbReference>
<proteinExistence type="inferred from homology"/>
<feature type="transmembrane region" description="Helical" evidence="12">
    <location>
        <begin position="49"/>
        <end position="66"/>
    </location>
</feature>
<dbReference type="Proteomes" id="UP000467249">
    <property type="component" value="Chromosome"/>
</dbReference>
<protein>
    <submittedName>
        <fullName evidence="14">Alkane 1-monooxygenase</fullName>
    </submittedName>
</protein>
<accession>A0A6N4WBK2</accession>
<keyword evidence="4" id="KW-0997">Cell inner membrane</keyword>
<dbReference type="RefSeq" id="WP_163804758.1">
    <property type="nucleotide sequence ID" value="NZ_AP022620.1"/>
</dbReference>
<dbReference type="InterPro" id="IPR005804">
    <property type="entry name" value="FA_desaturase_dom"/>
</dbReference>
<evidence type="ECO:0000259" key="13">
    <source>
        <dbReference type="Pfam" id="PF00487"/>
    </source>
</evidence>
<feature type="transmembrane region" description="Helical" evidence="12">
    <location>
        <begin position="21"/>
        <end position="43"/>
    </location>
</feature>
<dbReference type="GO" id="GO:0004497">
    <property type="term" value="F:monooxygenase activity"/>
    <property type="evidence" value="ECO:0007669"/>
    <property type="project" value="UniProtKB-KW"/>
</dbReference>
<feature type="domain" description="Fatty acid desaturase" evidence="13">
    <location>
        <begin position="127"/>
        <end position="343"/>
    </location>
</feature>
<evidence type="ECO:0000256" key="10">
    <source>
        <dbReference type="ARBA" id="ARBA00023033"/>
    </source>
</evidence>
<dbReference type="GO" id="GO:0005886">
    <property type="term" value="C:plasma membrane"/>
    <property type="evidence" value="ECO:0007669"/>
    <property type="project" value="UniProtKB-SubCell"/>
</dbReference>
<evidence type="ECO:0000256" key="7">
    <source>
        <dbReference type="ARBA" id="ARBA00022989"/>
    </source>
</evidence>
<feature type="transmembrane region" description="Helical" evidence="12">
    <location>
        <begin position="87"/>
        <end position="111"/>
    </location>
</feature>
<evidence type="ECO:0000256" key="4">
    <source>
        <dbReference type="ARBA" id="ARBA00022519"/>
    </source>
</evidence>
<comment type="similarity">
    <text evidence="2">Belongs to the fatty acid desaturase type 1 family. AlkB subfamily.</text>
</comment>
<gene>
    <name evidence="14" type="ORF">MANY_27790</name>
</gene>
<keyword evidence="8" id="KW-0560">Oxidoreductase</keyword>
<dbReference type="CDD" id="cd03512">
    <property type="entry name" value="Alkane-hydroxylase"/>
    <property type="match status" value="1"/>
</dbReference>
<evidence type="ECO:0000256" key="12">
    <source>
        <dbReference type="SAM" id="Phobius"/>
    </source>
</evidence>
<dbReference type="PANTHER" id="PTHR38674:SF1">
    <property type="entry name" value="ALKANE 1-MONOOXYGENASE 1"/>
    <property type="match status" value="1"/>
</dbReference>
<evidence type="ECO:0000256" key="8">
    <source>
        <dbReference type="ARBA" id="ARBA00023002"/>
    </source>
</evidence>
<evidence type="ECO:0000313" key="15">
    <source>
        <dbReference type="Proteomes" id="UP000467249"/>
    </source>
</evidence>
<feature type="transmembrane region" description="Helical" evidence="12">
    <location>
        <begin position="232"/>
        <end position="251"/>
    </location>
</feature>
<evidence type="ECO:0000256" key="11">
    <source>
        <dbReference type="ARBA" id="ARBA00023136"/>
    </source>
</evidence>
<evidence type="ECO:0000256" key="2">
    <source>
        <dbReference type="ARBA" id="ARBA00010823"/>
    </source>
</evidence>
<dbReference type="PANTHER" id="PTHR38674">
    <property type="entry name" value="ALKANE 1-MONOOXYGENASE 1"/>
    <property type="match status" value="1"/>
</dbReference>
<keyword evidence="9" id="KW-0408">Iron</keyword>
<keyword evidence="5 12" id="KW-0812">Transmembrane</keyword>
<sequence>MPLPASLISPEPPGWRDRKRYLWLFSTIMPGMVGLSWLCVFFLGPSAFWWLGLVLVFVIGPVLDYLGGADTAGPPDGALLALEKDPFYRWATYLYLPCQYLSLAFACWLWAGGGWLSMSTVDKLGLMVAVGIVGGCAINVAHEIGHTNQRTEKRLSKIALAQCWYGHFPVEHNHGHHVRVATVEDPTSSWLGESFYAFLPRSVGGRVRTAWRLEARRLARRGHSPWSLRNEVLTAWPMSLALYAGLAVWFGPVVLPWLIGQAVVGICLLEMVNYMEHYGLRRQKLPNGRYERVRPAHSWNSNSVLSNIFLFHLPRHSDHHANPMRPYQALRHFDEAPELPAGYAALLPLTLVPPLWRRLMDHRVVAHYGGDIRLAALPPNHPLMAHNETSPGRKVPAHAR</sequence>
<evidence type="ECO:0000256" key="1">
    <source>
        <dbReference type="ARBA" id="ARBA00004429"/>
    </source>
</evidence>
<evidence type="ECO:0000256" key="5">
    <source>
        <dbReference type="ARBA" id="ARBA00022692"/>
    </source>
</evidence>
<dbReference type="GO" id="GO:0046872">
    <property type="term" value="F:metal ion binding"/>
    <property type="evidence" value="ECO:0007669"/>
    <property type="project" value="UniProtKB-KW"/>
</dbReference>
<organism evidence="14 15">
    <name type="scientific">Mycolicibacterium anyangense</name>
    <dbReference type="NCBI Taxonomy" id="1431246"/>
    <lineage>
        <taxon>Bacteria</taxon>
        <taxon>Bacillati</taxon>
        <taxon>Actinomycetota</taxon>
        <taxon>Actinomycetes</taxon>
        <taxon>Mycobacteriales</taxon>
        <taxon>Mycobacteriaceae</taxon>
        <taxon>Mycolicibacterium</taxon>
    </lineage>
</organism>
<dbReference type="KEGG" id="many:MANY_27790"/>
<keyword evidence="6" id="KW-0479">Metal-binding</keyword>
<dbReference type="GO" id="GO:0006629">
    <property type="term" value="P:lipid metabolic process"/>
    <property type="evidence" value="ECO:0007669"/>
    <property type="project" value="InterPro"/>
</dbReference>
<keyword evidence="7 12" id="KW-1133">Transmembrane helix</keyword>
<feature type="transmembrane region" description="Helical" evidence="12">
    <location>
        <begin position="257"/>
        <end position="275"/>
    </location>
</feature>
<dbReference type="InterPro" id="IPR033885">
    <property type="entry name" value="AlkB/XylM"/>
</dbReference>
<keyword evidence="10 14" id="KW-0503">Monooxygenase</keyword>
<dbReference type="AlphaFoldDB" id="A0A6N4WBK2"/>
<feature type="transmembrane region" description="Helical" evidence="12">
    <location>
        <begin position="123"/>
        <end position="141"/>
    </location>
</feature>
<dbReference type="Pfam" id="PF00487">
    <property type="entry name" value="FA_desaturase"/>
    <property type="match status" value="1"/>
</dbReference>